<accession>A0A1C3E9N2</accession>
<dbReference type="SMART" id="SM00506">
    <property type="entry name" value="A1pp"/>
    <property type="match status" value="1"/>
</dbReference>
<feature type="domain" description="Macro" evidence="1">
    <location>
        <begin position="13"/>
        <end position="212"/>
    </location>
</feature>
<evidence type="ECO:0000259" key="1">
    <source>
        <dbReference type="PROSITE" id="PS51154"/>
    </source>
</evidence>
<dbReference type="SUPFAM" id="SSF52949">
    <property type="entry name" value="Macro domain-like"/>
    <property type="match status" value="1"/>
</dbReference>
<dbReference type="PROSITE" id="PS51154">
    <property type="entry name" value="MACRO"/>
    <property type="match status" value="1"/>
</dbReference>
<keyword evidence="3" id="KW-1185">Reference proteome</keyword>
<dbReference type="OrthoDB" id="9780211at2"/>
<gene>
    <name evidence="2" type="ORF">A6X21_06315</name>
</gene>
<dbReference type="InterPro" id="IPR002589">
    <property type="entry name" value="Macro_dom"/>
</dbReference>
<dbReference type="Proteomes" id="UP000094828">
    <property type="component" value="Unassembled WGS sequence"/>
</dbReference>
<proteinExistence type="predicted"/>
<evidence type="ECO:0000313" key="3">
    <source>
        <dbReference type="Proteomes" id="UP000094828"/>
    </source>
</evidence>
<dbReference type="InterPro" id="IPR043472">
    <property type="entry name" value="Macro_dom-like"/>
</dbReference>
<dbReference type="AlphaFoldDB" id="A0A1C3E9N2"/>
<dbReference type="RefSeq" id="WP_068848812.1">
    <property type="nucleotide sequence ID" value="NZ_LYDR01000116.1"/>
</dbReference>
<organism evidence="2 3">
    <name type="scientific">Planctopirus hydrillae</name>
    <dbReference type="NCBI Taxonomy" id="1841610"/>
    <lineage>
        <taxon>Bacteria</taxon>
        <taxon>Pseudomonadati</taxon>
        <taxon>Planctomycetota</taxon>
        <taxon>Planctomycetia</taxon>
        <taxon>Planctomycetales</taxon>
        <taxon>Planctomycetaceae</taxon>
        <taxon>Planctopirus</taxon>
    </lineage>
</organism>
<dbReference type="Gene3D" id="3.40.220.10">
    <property type="entry name" value="Leucine Aminopeptidase, subunit E, domain 1"/>
    <property type="match status" value="1"/>
</dbReference>
<reference evidence="2 3" key="1">
    <citation type="submission" date="2016-05" db="EMBL/GenBank/DDBJ databases">
        <title>Genomic and physiological characterization of Planctopirus sp. isolated from fresh water lake.</title>
        <authorList>
            <person name="Subhash Y."/>
            <person name="Ramana C."/>
        </authorList>
    </citation>
    <scope>NUCLEOTIDE SEQUENCE [LARGE SCALE GENOMIC DNA]</scope>
    <source>
        <strain evidence="2 3">JC280</strain>
    </source>
</reference>
<sequence>MKIILAAIEHDLADAWERHCGDLPGVAIHRGSILDLAVDAVVSPANSFGFMDGGIDLRYSEHFGWDLQQRLQELIRTRHHGELLVGAAEIVETRCNRIPYVIAAPTMRVPMILPETVNPYLAARAVLLLIRNGIVPTGILAGEPVVSAVQTVAFPGLGTGIGRVGPNTCARQMRAAIEEVLHERCDFPHTWAEAQQRHQLLYTDRIRNLQRD</sequence>
<comment type="caution">
    <text evidence="2">The sequence shown here is derived from an EMBL/GenBank/DDBJ whole genome shotgun (WGS) entry which is preliminary data.</text>
</comment>
<protein>
    <submittedName>
        <fullName evidence="2">Appr-1-p processing protein</fullName>
    </submittedName>
</protein>
<evidence type="ECO:0000313" key="2">
    <source>
        <dbReference type="EMBL" id="ODA29952.1"/>
    </source>
</evidence>
<dbReference type="Pfam" id="PF01661">
    <property type="entry name" value="Macro"/>
    <property type="match status" value="1"/>
</dbReference>
<name>A0A1C3E9N2_9PLAN</name>
<dbReference type="STRING" id="1841610.A6X21_06315"/>
<dbReference type="EMBL" id="LYDR01000116">
    <property type="protein sequence ID" value="ODA29952.1"/>
    <property type="molecule type" value="Genomic_DNA"/>
</dbReference>